<dbReference type="EMBL" id="SLWL01000031">
    <property type="protein sequence ID" value="TCO07560.1"/>
    <property type="molecule type" value="Genomic_DNA"/>
</dbReference>
<dbReference type="CDD" id="cd07016">
    <property type="entry name" value="S14_ClpP_1"/>
    <property type="match status" value="1"/>
</dbReference>
<dbReference type="PANTHER" id="PTHR10381:SF70">
    <property type="entry name" value="ATP-DEPENDENT CLP PROTEASE PROTEOLYTIC SUBUNIT"/>
    <property type="match status" value="1"/>
</dbReference>
<dbReference type="Pfam" id="PF00574">
    <property type="entry name" value="CLP_protease"/>
    <property type="match status" value="1"/>
</dbReference>
<dbReference type="Gene3D" id="3.90.226.10">
    <property type="entry name" value="2-enoyl-CoA Hydratase, Chain A, domain 1"/>
    <property type="match status" value="1"/>
</dbReference>
<proteinExistence type="inferred from homology"/>
<dbReference type="GO" id="GO:0006515">
    <property type="term" value="P:protein quality control for misfolded or incompletely synthesized proteins"/>
    <property type="evidence" value="ECO:0007669"/>
    <property type="project" value="TreeGrafter"/>
</dbReference>
<dbReference type="GO" id="GO:0004176">
    <property type="term" value="F:ATP-dependent peptidase activity"/>
    <property type="evidence" value="ECO:0007669"/>
    <property type="project" value="InterPro"/>
</dbReference>
<comment type="similarity">
    <text evidence="1 6">Belongs to the peptidase S14 family.</text>
</comment>
<dbReference type="Proteomes" id="UP000294881">
    <property type="component" value="Unassembled WGS sequence"/>
</dbReference>
<dbReference type="InterPro" id="IPR029045">
    <property type="entry name" value="ClpP/crotonase-like_dom_sf"/>
</dbReference>
<evidence type="ECO:0000256" key="3">
    <source>
        <dbReference type="ARBA" id="ARBA00022670"/>
    </source>
</evidence>
<evidence type="ECO:0000256" key="4">
    <source>
        <dbReference type="ARBA" id="ARBA00022801"/>
    </source>
</evidence>
<evidence type="ECO:0000256" key="1">
    <source>
        <dbReference type="ARBA" id="ARBA00007039"/>
    </source>
</evidence>
<dbReference type="InterPro" id="IPR001907">
    <property type="entry name" value="ClpP"/>
</dbReference>
<protein>
    <recommendedName>
        <fullName evidence="6">ATP-dependent Clp protease proteolytic subunit</fullName>
    </recommendedName>
</protein>
<keyword evidence="5" id="KW-0720">Serine protease</keyword>
<dbReference type="NCBIfam" id="NF045542">
    <property type="entry name" value="Clp_rel_HeadMat"/>
    <property type="match status" value="1"/>
</dbReference>
<accession>A0A4R2GI72</accession>
<keyword evidence="4" id="KW-0378">Hydrolase</keyword>
<keyword evidence="2" id="KW-0963">Cytoplasm</keyword>
<dbReference type="GO" id="GO:0004252">
    <property type="term" value="F:serine-type endopeptidase activity"/>
    <property type="evidence" value="ECO:0007669"/>
    <property type="project" value="InterPro"/>
</dbReference>
<evidence type="ECO:0000313" key="8">
    <source>
        <dbReference type="Proteomes" id="UP000294881"/>
    </source>
</evidence>
<keyword evidence="8" id="KW-1185">Reference proteome</keyword>
<sequence>MTVWIGGELVLHGGVGDRYEDGFTSQDVMLALAGVDPQRPVKVRINSGGGDAFDGIAIYNALANHPGEIHIIVDGLAASAASVIAMAGDTITMRQGAMMMIHCAHMLDSSEPAWLEHVNAQMAGIYAKRTGHSTNDIHALMAAETWMDGPEAVASRFATACDEAPAAVWAQLVGNYQNAPASVREHHARRGEAILRHPEADGRGALAQHLADTRVPLVVAVGILRSSPRTSATAWTDREINEGWRTAIEESFGLQPSAKQLDANNGWALAVADTNRAIGLAVTPIASRSEPPDPHGWRKIVADLNRANGF</sequence>
<name>A0A4R2GI72_9HYPH</name>
<reference evidence="7 8" key="1">
    <citation type="submission" date="2019-03" db="EMBL/GenBank/DDBJ databases">
        <title>Genomic Encyclopedia of Type Strains, Phase IV (KMG-IV): sequencing the most valuable type-strain genomes for metagenomic binning, comparative biology and taxonomic classification.</title>
        <authorList>
            <person name="Goeker M."/>
        </authorList>
    </citation>
    <scope>NUCLEOTIDE SEQUENCE [LARGE SCALE GENOMIC DNA]</scope>
    <source>
        <strain evidence="7 8">DSM 22958</strain>
    </source>
</reference>
<keyword evidence="3 7" id="KW-0645">Protease</keyword>
<dbReference type="PRINTS" id="PR00127">
    <property type="entry name" value="CLPPROTEASEP"/>
</dbReference>
<dbReference type="GO" id="GO:0009368">
    <property type="term" value="C:endopeptidase Clp complex"/>
    <property type="evidence" value="ECO:0007669"/>
    <property type="project" value="TreeGrafter"/>
</dbReference>
<evidence type="ECO:0000256" key="5">
    <source>
        <dbReference type="ARBA" id="ARBA00022825"/>
    </source>
</evidence>
<gene>
    <name evidence="7" type="ORF">EV666_13117</name>
</gene>
<organism evidence="7 8">
    <name type="scientific">Camelimonas lactis</name>
    <dbReference type="NCBI Taxonomy" id="659006"/>
    <lineage>
        <taxon>Bacteria</taxon>
        <taxon>Pseudomonadati</taxon>
        <taxon>Pseudomonadota</taxon>
        <taxon>Alphaproteobacteria</taxon>
        <taxon>Hyphomicrobiales</taxon>
        <taxon>Chelatococcaceae</taxon>
        <taxon>Camelimonas</taxon>
    </lineage>
</organism>
<dbReference type="PANTHER" id="PTHR10381">
    <property type="entry name" value="ATP-DEPENDENT CLP PROTEASE PROTEOLYTIC SUBUNIT"/>
    <property type="match status" value="1"/>
</dbReference>
<dbReference type="SUPFAM" id="SSF52096">
    <property type="entry name" value="ClpP/crotonase"/>
    <property type="match status" value="1"/>
</dbReference>
<dbReference type="AlphaFoldDB" id="A0A4R2GI72"/>
<comment type="caution">
    <text evidence="7">The sequence shown here is derived from an EMBL/GenBank/DDBJ whole genome shotgun (WGS) entry which is preliminary data.</text>
</comment>
<evidence type="ECO:0000256" key="6">
    <source>
        <dbReference type="RuleBase" id="RU003567"/>
    </source>
</evidence>
<dbReference type="GO" id="GO:0051117">
    <property type="term" value="F:ATPase binding"/>
    <property type="evidence" value="ECO:0007669"/>
    <property type="project" value="TreeGrafter"/>
</dbReference>
<dbReference type="InterPro" id="IPR023562">
    <property type="entry name" value="ClpP/TepA"/>
</dbReference>
<evidence type="ECO:0000256" key="2">
    <source>
        <dbReference type="ARBA" id="ARBA00022490"/>
    </source>
</evidence>
<evidence type="ECO:0000313" key="7">
    <source>
        <dbReference type="EMBL" id="TCO07560.1"/>
    </source>
</evidence>
<dbReference type="RefSeq" id="WP_132010875.1">
    <property type="nucleotide sequence ID" value="NZ_JBHUNN010000002.1"/>
</dbReference>
<dbReference type="OrthoDB" id="9806592at2"/>